<dbReference type="EMBL" id="CAUYUJ010016284">
    <property type="protein sequence ID" value="CAK0863670.1"/>
    <property type="molecule type" value="Genomic_DNA"/>
</dbReference>
<protein>
    <submittedName>
        <fullName evidence="2">Uncharacterized protein</fullName>
    </submittedName>
</protein>
<keyword evidence="3" id="KW-1185">Reference proteome</keyword>
<reference evidence="2" key="1">
    <citation type="submission" date="2023-10" db="EMBL/GenBank/DDBJ databases">
        <authorList>
            <person name="Chen Y."/>
            <person name="Shah S."/>
            <person name="Dougan E. K."/>
            <person name="Thang M."/>
            <person name="Chan C."/>
        </authorList>
    </citation>
    <scope>NUCLEOTIDE SEQUENCE [LARGE SCALE GENOMIC DNA]</scope>
</reference>
<sequence length="178" mass="19281">MARQVVIPAGGERLGALVPAGLGLARRAAAAPAAEDEEAALPPEGAVTAGQADRGSKKRGGVAKTGSKSEMRLHCVRDERRLREFAENHIILMFAIPGRRKEKAGQDGEEGKEGEPKRPGKKRKEDKDPDRWIKMQLQGEGKPKVIDATRVVSYFDFDSRGALFDRASLPAFCHPDAA</sequence>
<dbReference type="Proteomes" id="UP001189429">
    <property type="component" value="Unassembled WGS sequence"/>
</dbReference>
<feature type="region of interest" description="Disordered" evidence="1">
    <location>
        <begin position="97"/>
        <end position="139"/>
    </location>
</feature>
<evidence type="ECO:0000256" key="1">
    <source>
        <dbReference type="SAM" id="MobiDB-lite"/>
    </source>
</evidence>
<proteinExistence type="predicted"/>
<feature type="region of interest" description="Disordered" evidence="1">
    <location>
        <begin position="25"/>
        <end position="74"/>
    </location>
</feature>
<feature type="compositionally biased region" description="Basic and acidic residues" evidence="1">
    <location>
        <begin position="103"/>
        <end position="133"/>
    </location>
</feature>
<name>A0ABN9UUA8_9DINO</name>
<gene>
    <name evidence="2" type="ORF">PCOR1329_LOCUS51767</name>
</gene>
<comment type="caution">
    <text evidence="2">The sequence shown here is derived from an EMBL/GenBank/DDBJ whole genome shotgun (WGS) entry which is preliminary data.</text>
</comment>
<evidence type="ECO:0000313" key="2">
    <source>
        <dbReference type="EMBL" id="CAK0863670.1"/>
    </source>
</evidence>
<organism evidence="2 3">
    <name type="scientific">Prorocentrum cordatum</name>
    <dbReference type="NCBI Taxonomy" id="2364126"/>
    <lineage>
        <taxon>Eukaryota</taxon>
        <taxon>Sar</taxon>
        <taxon>Alveolata</taxon>
        <taxon>Dinophyceae</taxon>
        <taxon>Prorocentrales</taxon>
        <taxon>Prorocentraceae</taxon>
        <taxon>Prorocentrum</taxon>
    </lineage>
</organism>
<accession>A0ABN9UUA8</accession>
<evidence type="ECO:0000313" key="3">
    <source>
        <dbReference type="Proteomes" id="UP001189429"/>
    </source>
</evidence>